<name>A0A369W008_9SPHN</name>
<dbReference type="Proteomes" id="UP000253918">
    <property type="component" value="Unassembled WGS sequence"/>
</dbReference>
<dbReference type="PANTHER" id="PTHR48079">
    <property type="entry name" value="PROTEIN YEEZ"/>
    <property type="match status" value="1"/>
</dbReference>
<evidence type="ECO:0000313" key="2">
    <source>
        <dbReference type="EMBL" id="RDE06642.1"/>
    </source>
</evidence>
<dbReference type="EMBL" id="QQNB01000001">
    <property type="protein sequence ID" value="RDE06642.1"/>
    <property type="molecule type" value="Genomic_DNA"/>
</dbReference>
<dbReference type="SUPFAM" id="SSF51735">
    <property type="entry name" value="NAD(P)-binding Rossmann-fold domains"/>
    <property type="match status" value="1"/>
</dbReference>
<reference evidence="2 3" key="1">
    <citation type="submission" date="2018-07" db="EMBL/GenBank/DDBJ databases">
        <title>a novel species of Sphingomonas isolated from the rhizosphere soil of Araceae plant.</title>
        <authorList>
            <person name="Zhiyong W."/>
            <person name="Qinglan Z."/>
            <person name="Zhiwei F."/>
            <person name="Ding X."/>
            <person name="Gejiao W."/>
            <person name="Shixue Z."/>
        </authorList>
    </citation>
    <scope>NUCLEOTIDE SEQUENCE [LARGE SCALE GENOMIC DNA]</scope>
    <source>
        <strain evidence="2 3">WZY 27</strain>
    </source>
</reference>
<sequence>MSVLAVTGATGFVGKRFVALAVERGHHVRALTRRPQPEQAGVTWVAGSLGDPMEQLELMRGADAVVHIAGVVNAPSARAFEMGNVIGTMSMLDSAIGAGVRRFVHVSSLAAREPELSLYGGSKASAEQAVMRSDLNWDMVRPPGVYGPGDLDQLELFKMARLGLAFLPPPGRLSLIHADDLAALLLALATAPATGAVYEADDGQPGGYSYAEFARAIGMAVGRRVLPMSLPPALLRLGAAIDRRVRGDKARLTRDRVNYFCHPDWTISPDKRPPGTLWRPQIATADGLRQTAQWYRANGLL</sequence>
<gene>
    <name evidence="2" type="ORF">DVW87_02775</name>
</gene>
<dbReference type="AlphaFoldDB" id="A0A369W008"/>
<evidence type="ECO:0000313" key="3">
    <source>
        <dbReference type="Proteomes" id="UP000253918"/>
    </source>
</evidence>
<proteinExistence type="predicted"/>
<comment type="caution">
    <text evidence="2">The sequence shown here is derived from an EMBL/GenBank/DDBJ whole genome shotgun (WGS) entry which is preliminary data.</text>
</comment>
<dbReference type="GO" id="GO:0005737">
    <property type="term" value="C:cytoplasm"/>
    <property type="evidence" value="ECO:0007669"/>
    <property type="project" value="TreeGrafter"/>
</dbReference>
<protein>
    <submittedName>
        <fullName evidence="2">NAD-dependent epimerase/dehydratase family protein</fullName>
    </submittedName>
</protein>
<feature type="domain" description="NAD(P)-binding" evidence="1">
    <location>
        <begin position="8"/>
        <end position="146"/>
    </location>
</feature>
<dbReference type="InterPro" id="IPR036291">
    <property type="entry name" value="NAD(P)-bd_dom_sf"/>
</dbReference>
<dbReference type="GO" id="GO:0004029">
    <property type="term" value="F:aldehyde dehydrogenase (NAD+) activity"/>
    <property type="evidence" value="ECO:0007669"/>
    <property type="project" value="TreeGrafter"/>
</dbReference>
<organism evidence="2 3">
    <name type="scientific">Sphingomonas aracearum</name>
    <dbReference type="NCBI Taxonomy" id="2283317"/>
    <lineage>
        <taxon>Bacteria</taxon>
        <taxon>Pseudomonadati</taxon>
        <taxon>Pseudomonadota</taxon>
        <taxon>Alphaproteobacteria</taxon>
        <taxon>Sphingomonadales</taxon>
        <taxon>Sphingomonadaceae</taxon>
        <taxon>Sphingomonas</taxon>
    </lineage>
</organism>
<dbReference type="Pfam" id="PF13460">
    <property type="entry name" value="NAD_binding_10"/>
    <property type="match status" value="1"/>
</dbReference>
<dbReference type="PANTHER" id="PTHR48079:SF6">
    <property type="entry name" value="NAD(P)-BINDING DOMAIN-CONTAINING PROTEIN-RELATED"/>
    <property type="match status" value="1"/>
</dbReference>
<dbReference type="InterPro" id="IPR051783">
    <property type="entry name" value="NAD(P)-dependent_oxidoreduct"/>
</dbReference>
<evidence type="ECO:0000259" key="1">
    <source>
        <dbReference type="Pfam" id="PF13460"/>
    </source>
</evidence>
<dbReference type="InterPro" id="IPR016040">
    <property type="entry name" value="NAD(P)-bd_dom"/>
</dbReference>
<dbReference type="OrthoDB" id="9814124at2"/>
<keyword evidence="3" id="KW-1185">Reference proteome</keyword>
<dbReference type="Gene3D" id="3.40.50.720">
    <property type="entry name" value="NAD(P)-binding Rossmann-like Domain"/>
    <property type="match status" value="1"/>
</dbReference>
<accession>A0A369W008</accession>
<dbReference type="RefSeq" id="WP_114686225.1">
    <property type="nucleotide sequence ID" value="NZ_QQNB01000001.1"/>
</dbReference>